<organism evidence="2 3">
    <name type="scientific">Ornithinimicrobium avium</name>
    <dbReference type="NCBI Taxonomy" id="2283195"/>
    <lineage>
        <taxon>Bacteria</taxon>
        <taxon>Bacillati</taxon>
        <taxon>Actinomycetota</taxon>
        <taxon>Actinomycetes</taxon>
        <taxon>Micrococcales</taxon>
        <taxon>Ornithinimicrobiaceae</taxon>
        <taxon>Ornithinimicrobium</taxon>
    </lineage>
</organism>
<keyword evidence="1" id="KW-0472">Membrane</keyword>
<keyword evidence="1" id="KW-0812">Transmembrane</keyword>
<feature type="transmembrane region" description="Helical" evidence="1">
    <location>
        <begin position="101"/>
        <end position="129"/>
    </location>
</feature>
<dbReference type="AlphaFoldDB" id="A0A345NQG6"/>
<dbReference type="EMBL" id="CP031229">
    <property type="protein sequence ID" value="AXH97274.1"/>
    <property type="molecule type" value="Genomic_DNA"/>
</dbReference>
<keyword evidence="1" id="KW-1133">Transmembrane helix</keyword>
<evidence type="ECO:0000256" key="1">
    <source>
        <dbReference type="SAM" id="Phobius"/>
    </source>
</evidence>
<name>A0A345NQG6_9MICO</name>
<proteinExistence type="predicted"/>
<dbReference type="RefSeq" id="WP_114929464.1">
    <property type="nucleotide sequence ID" value="NZ_CP031229.1"/>
</dbReference>
<gene>
    <name evidence="2" type="ORF">DV701_15160</name>
</gene>
<keyword evidence="3" id="KW-1185">Reference proteome</keyword>
<sequence>MVINWRAILSGLLGGAVAAWVAGYAVTTVLHAASGAYSTGDMVRAGAVALGGGVLGTLLGWLGNGRRASGLSGIAAIVSFVGAVWATVAWVRVVGPTDETGLYVVGAIILLGVALVALVAVCGLTVALLRPASAAARPATDV</sequence>
<feature type="transmembrane region" description="Helical" evidence="1">
    <location>
        <begin position="74"/>
        <end position="95"/>
    </location>
</feature>
<accession>A0A345NQG6</accession>
<feature type="transmembrane region" description="Helical" evidence="1">
    <location>
        <begin position="42"/>
        <end position="62"/>
    </location>
</feature>
<reference evidence="2 3" key="1">
    <citation type="submission" date="2018-07" db="EMBL/GenBank/DDBJ databases">
        <title>Complete genome sequencing of Ornithinimicrobium sp. AMA3305.</title>
        <authorList>
            <person name="Bae J.-W."/>
        </authorList>
    </citation>
    <scope>NUCLEOTIDE SEQUENCE [LARGE SCALE GENOMIC DNA]</scope>
    <source>
        <strain evidence="2 3">AMA3305</strain>
    </source>
</reference>
<dbReference type="KEGG" id="orn:DV701_15160"/>
<evidence type="ECO:0000313" key="2">
    <source>
        <dbReference type="EMBL" id="AXH97274.1"/>
    </source>
</evidence>
<evidence type="ECO:0000313" key="3">
    <source>
        <dbReference type="Proteomes" id="UP000253790"/>
    </source>
</evidence>
<protein>
    <submittedName>
        <fullName evidence="2">Uncharacterized protein</fullName>
    </submittedName>
</protein>
<dbReference type="Proteomes" id="UP000253790">
    <property type="component" value="Chromosome"/>
</dbReference>